<organism evidence="2 3">
    <name type="scientific">Mytilus coruscus</name>
    <name type="common">Sea mussel</name>
    <dbReference type="NCBI Taxonomy" id="42192"/>
    <lineage>
        <taxon>Eukaryota</taxon>
        <taxon>Metazoa</taxon>
        <taxon>Spiralia</taxon>
        <taxon>Lophotrochozoa</taxon>
        <taxon>Mollusca</taxon>
        <taxon>Bivalvia</taxon>
        <taxon>Autobranchia</taxon>
        <taxon>Pteriomorphia</taxon>
        <taxon>Mytilida</taxon>
        <taxon>Mytiloidea</taxon>
        <taxon>Mytilidae</taxon>
        <taxon>Mytilinae</taxon>
        <taxon>Mytilus</taxon>
    </lineage>
</organism>
<protein>
    <submittedName>
        <fullName evidence="2">Uncharacterized protein</fullName>
    </submittedName>
</protein>
<name>A0A6J8ELY5_MYTCO</name>
<dbReference type="Proteomes" id="UP000507470">
    <property type="component" value="Unassembled WGS sequence"/>
</dbReference>
<gene>
    <name evidence="2" type="ORF">MCOR_53125</name>
</gene>
<feature type="coiled-coil region" evidence="1">
    <location>
        <begin position="357"/>
        <end position="391"/>
    </location>
</feature>
<evidence type="ECO:0000313" key="2">
    <source>
        <dbReference type="EMBL" id="CAC5420953.1"/>
    </source>
</evidence>
<accession>A0A6J8ELY5</accession>
<keyword evidence="3" id="KW-1185">Reference proteome</keyword>
<keyword evidence="1" id="KW-0175">Coiled coil</keyword>
<dbReference type="EMBL" id="CACVKT020009206">
    <property type="protein sequence ID" value="CAC5420953.1"/>
    <property type="molecule type" value="Genomic_DNA"/>
</dbReference>
<evidence type="ECO:0000313" key="3">
    <source>
        <dbReference type="Proteomes" id="UP000507470"/>
    </source>
</evidence>
<dbReference type="AlphaFoldDB" id="A0A6J8ELY5"/>
<proteinExistence type="predicted"/>
<feature type="coiled-coil region" evidence="1">
    <location>
        <begin position="293"/>
        <end position="327"/>
    </location>
</feature>
<sequence length="394" mass="45648">MADSGKILSTDNIIREHLLDLTSIYDDYPYEHMPNKFKLPTSDKGKQTLTEAIDQNLYGEAAHMVAFRIPHDKLYPWIKALHLVYYEHYGKSTRYEVRWFDEPDNWSEKTGNKTICIELSTKTDQPNPLLYKIQLHINTGLIQIQGNHKETFVTLDFPVLLQIVEKVVAHNVSTSEDKDSTKIETAEQALQSNITDTAALDINHNTFVKIPSGTKEASNIESENQTMEQHETNVVSQSVDQNNNMEKFMTCMEKHFTNALDQICQQQTDMLVSKMTSMDIAYKHTIQANEERFTQMIDKVESMINKKTNLERENGELKCKLQHINHETTLEKELMKTKLETKCELLTQKNKTQSDKINKLDLDLGEINKEMEKRKNKIESLESSFTALRKEQRN</sequence>
<dbReference type="OrthoDB" id="6164983at2759"/>
<evidence type="ECO:0000256" key="1">
    <source>
        <dbReference type="SAM" id="Coils"/>
    </source>
</evidence>
<reference evidence="2 3" key="1">
    <citation type="submission" date="2020-06" db="EMBL/GenBank/DDBJ databases">
        <authorList>
            <person name="Li R."/>
            <person name="Bekaert M."/>
        </authorList>
    </citation>
    <scope>NUCLEOTIDE SEQUENCE [LARGE SCALE GENOMIC DNA]</scope>
    <source>
        <strain evidence="3">wild</strain>
    </source>
</reference>